<dbReference type="GO" id="GO:0032259">
    <property type="term" value="P:methylation"/>
    <property type="evidence" value="ECO:0007669"/>
    <property type="project" value="UniProtKB-KW"/>
</dbReference>
<comment type="catalytic activity">
    <reaction evidence="5">
        <text>a 3-(all-trans-polyprenyl)benzene-1,2-diol + S-adenosyl-L-methionine = a 2-methoxy-6-(all-trans-polyprenyl)phenol + S-adenosyl-L-homocysteine + H(+)</text>
        <dbReference type="Rhea" id="RHEA:31411"/>
        <dbReference type="Rhea" id="RHEA-COMP:9550"/>
        <dbReference type="Rhea" id="RHEA-COMP:9551"/>
        <dbReference type="ChEBI" id="CHEBI:15378"/>
        <dbReference type="ChEBI" id="CHEBI:57856"/>
        <dbReference type="ChEBI" id="CHEBI:59789"/>
        <dbReference type="ChEBI" id="CHEBI:62729"/>
        <dbReference type="ChEBI" id="CHEBI:62731"/>
        <dbReference type="EC" id="2.1.1.222"/>
    </reaction>
</comment>
<dbReference type="KEGG" id="lha:LHA_1454"/>
<feature type="domain" description="Methyltransferase type 11" evidence="6">
    <location>
        <begin position="57"/>
        <end position="150"/>
    </location>
</feature>
<comment type="function">
    <text evidence="5">O-methyltransferase that catalyzes the 2 O-methylation steps in the ubiquinone biosynthetic pathway.</text>
</comment>
<dbReference type="InterPro" id="IPR013216">
    <property type="entry name" value="Methyltransf_11"/>
</dbReference>
<dbReference type="AlphaFoldDB" id="A0A0A8UTS1"/>
<comment type="similarity">
    <text evidence="5">Belongs to the methyltransferase superfamily. UbiG/COQ3 family.</text>
</comment>
<evidence type="ECO:0000256" key="1">
    <source>
        <dbReference type="ARBA" id="ARBA00022603"/>
    </source>
</evidence>
<keyword evidence="2 5" id="KW-0808">Transferase</keyword>
<name>A0A0A8UTS1_LEGHA</name>
<dbReference type="PANTHER" id="PTHR43464">
    <property type="entry name" value="METHYLTRANSFERASE"/>
    <property type="match status" value="1"/>
</dbReference>
<evidence type="ECO:0000256" key="2">
    <source>
        <dbReference type="ARBA" id="ARBA00022679"/>
    </source>
</evidence>
<dbReference type="GO" id="GO:0010420">
    <property type="term" value="F:polyprenyldihydroxybenzoate methyltransferase activity"/>
    <property type="evidence" value="ECO:0007669"/>
    <property type="project" value="InterPro"/>
</dbReference>
<comment type="catalytic activity">
    <reaction evidence="5">
        <text>a 3-demethylubiquinol + S-adenosyl-L-methionine = a ubiquinol + S-adenosyl-L-homocysteine + H(+)</text>
        <dbReference type="Rhea" id="RHEA:44380"/>
        <dbReference type="Rhea" id="RHEA-COMP:9566"/>
        <dbReference type="Rhea" id="RHEA-COMP:10914"/>
        <dbReference type="ChEBI" id="CHEBI:15378"/>
        <dbReference type="ChEBI" id="CHEBI:17976"/>
        <dbReference type="ChEBI" id="CHEBI:57856"/>
        <dbReference type="ChEBI" id="CHEBI:59789"/>
        <dbReference type="ChEBI" id="CHEBI:84422"/>
        <dbReference type="EC" id="2.1.1.64"/>
    </reaction>
</comment>
<dbReference type="PATRIC" id="fig|449.7.peg.671"/>
<keyword evidence="3 5" id="KW-0831">Ubiquinone biosynthesis</keyword>
<dbReference type="SUPFAM" id="SSF53335">
    <property type="entry name" value="S-adenosyl-L-methionine-dependent methyltransferases"/>
    <property type="match status" value="1"/>
</dbReference>
<dbReference type="GO" id="GO:0061542">
    <property type="term" value="F:3-demethylubiquinol 3-O-methyltransferase activity"/>
    <property type="evidence" value="ECO:0007669"/>
    <property type="project" value="UniProtKB-UniRule"/>
</dbReference>
<evidence type="ECO:0000313" key="8">
    <source>
        <dbReference type="Proteomes" id="UP000032803"/>
    </source>
</evidence>
<sequence>MTMKTKPTVDLQEIAKFSQHASQWWDKEGPLKTLHDINPVRLDFIKKYSTLSNKLILDVGCGGGILSEAMAKEGAHVIGLDLSEEALEAAKAHAVSNNIQIDYVCSPIEDYQHPGFDIITCMEMLEHVPEPQVIITHCARLLKPGGYLFLSTINRTLKAYTTVILAAEYLLGLLPRQTHEFDKFIKPSELGTMVRLAGMELAGLTGMNYNPWSRVATLDSSVAENYLVSCFKP</sequence>
<keyword evidence="1 5" id="KW-0489">Methyltransferase</keyword>
<dbReference type="CDD" id="cd02440">
    <property type="entry name" value="AdoMet_MTases"/>
    <property type="match status" value="1"/>
</dbReference>
<dbReference type="Proteomes" id="UP000032803">
    <property type="component" value="Chromosome I"/>
</dbReference>
<accession>A0A0A8UTS1</accession>
<protein>
    <recommendedName>
        <fullName evidence="5">Ubiquinone biosynthesis O-methyltransferase</fullName>
    </recommendedName>
    <alternativeName>
        <fullName evidence="5">2-polyprenyl-6-hydroxyphenol methylase</fullName>
        <ecNumber evidence="5">2.1.1.222</ecNumber>
    </alternativeName>
    <alternativeName>
        <fullName evidence="5">3-demethylubiquinone 3-O-methyltransferase</fullName>
        <ecNumber evidence="5">2.1.1.64</ecNumber>
    </alternativeName>
</protein>
<keyword evidence="4 5" id="KW-0949">S-adenosyl-L-methionine</keyword>
<gene>
    <name evidence="5 7" type="primary">ubiG</name>
    <name evidence="7" type="ORF">LHA_1454</name>
</gene>
<keyword evidence="7" id="KW-0830">Ubiquinone</keyword>
<dbReference type="HAMAP" id="MF_00472">
    <property type="entry name" value="UbiG"/>
    <property type="match status" value="1"/>
</dbReference>
<evidence type="ECO:0000259" key="6">
    <source>
        <dbReference type="Pfam" id="PF08241"/>
    </source>
</evidence>
<dbReference type="EMBL" id="LN681225">
    <property type="protein sequence ID" value="CEK10497.1"/>
    <property type="molecule type" value="Genomic_DNA"/>
</dbReference>
<evidence type="ECO:0000256" key="3">
    <source>
        <dbReference type="ARBA" id="ARBA00022688"/>
    </source>
</evidence>
<evidence type="ECO:0000313" key="7">
    <source>
        <dbReference type="EMBL" id="CEK10497.1"/>
    </source>
</evidence>
<evidence type="ECO:0000256" key="4">
    <source>
        <dbReference type="ARBA" id="ARBA00022691"/>
    </source>
</evidence>
<dbReference type="UniPathway" id="UPA00232"/>
<feature type="binding site" evidence="5">
    <location>
        <position position="41"/>
    </location>
    <ligand>
        <name>S-adenosyl-L-methionine</name>
        <dbReference type="ChEBI" id="CHEBI:59789"/>
    </ligand>
</feature>
<feature type="binding site" evidence="5">
    <location>
        <position position="122"/>
    </location>
    <ligand>
        <name>S-adenosyl-L-methionine</name>
        <dbReference type="ChEBI" id="CHEBI:59789"/>
    </ligand>
</feature>
<keyword evidence="8" id="KW-1185">Reference proteome</keyword>
<reference evidence="8" key="1">
    <citation type="submission" date="2014-09" db="EMBL/GenBank/DDBJ databases">
        <authorList>
            <person name="Gomez-Valero L."/>
        </authorList>
    </citation>
    <scope>NUCLEOTIDE SEQUENCE [LARGE SCALE GENOMIC DNA]</scope>
    <source>
        <strain evidence="8">ATCC35250</strain>
    </source>
</reference>
<dbReference type="EC" id="2.1.1.222" evidence="5"/>
<organism evidence="7 8">
    <name type="scientific">Legionella hackeliae</name>
    <dbReference type="NCBI Taxonomy" id="449"/>
    <lineage>
        <taxon>Bacteria</taxon>
        <taxon>Pseudomonadati</taxon>
        <taxon>Pseudomonadota</taxon>
        <taxon>Gammaproteobacteria</taxon>
        <taxon>Legionellales</taxon>
        <taxon>Legionellaceae</taxon>
        <taxon>Legionella</taxon>
    </lineage>
</organism>
<comment type="pathway">
    <text evidence="5">Cofactor biosynthesis; ubiquinone biosynthesis.</text>
</comment>
<dbReference type="InterPro" id="IPR010233">
    <property type="entry name" value="UbiG_MeTrfase"/>
</dbReference>
<dbReference type="InterPro" id="IPR029063">
    <property type="entry name" value="SAM-dependent_MTases_sf"/>
</dbReference>
<dbReference type="PANTHER" id="PTHR43464:SF19">
    <property type="entry name" value="UBIQUINONE BIOSYNTHESIS O-METHYLTRANSFERASE, MITOCHONDRIAL"/>
    <property type="match status" value="1"/>
</dbReference>
<feature type="binding site" evidence="5">
    <location>
        <position position="60"/>
    </location>
    <ligand>
        <name>S-adenosyl-L-methionine</name>
        <dbReference type="ChEBI" id="CHEBI:59789"/>
    </ligand>
</feature>
<dbReference type="NCBIfam" id="TIGR01983">
    <property type="entry name" value="UbiG"/>
    <property type="match status" value="1"/>
</dbReference>
<dbReference type="STRING" id="449.LHA_1454"/>
<dbReference type="GO" id="GO:0102208">
    <property type="term" value="F:2-polyprenyl-6-hydroxyphenol methylase activity"/>
    <property type="evidence" value="ECO:0007669"/>
    <property type="project" value="UniProtKB-EC"/>
</dbReference>
<dbReference type="HOGENOM" id="CLU_042432_5_0_6"/>
<feature type="binding site" evidence="5">
    <location>
        <position position="81"/>
    </location>
    <ligand>
        <name>S-adenosyl-L-methionine</name>
        <dbReference type="ChEBI" id="CHEBI:59789"/>
    </ligand>
</feature>
<proteinExistence type="inferred from homology"/>
<dbReference type="Gene3D" id="3.40.50.150">
    <property type="entry name" value="Vaccinia Virus protein VP39"/>
    <property type="match status" value="1"/>
</dbReference>
<evidence type="ECO:0000256" key="5">
    <source>
        <dbReference type="HAMAP-Rule" id="MF_00472"/>
    </source>
</evidence>
<dbReference type="EC" id="2.1.1.64" evidence="5"/>
<dbReference type="Pfam" id="PF08241">
    <property type="entry name" value="Methyltransf_11"/>
    <property type="match status" value="1"/>
</dbReference>